<dbReference type="NCBIfam" id="TIGR00553">
    <property type="entry name" value="pabB"/>
    <property type="match status" value="1"/>
</dbReference>
<keyword evidence="8" id="KW-0456">Lyase</keyword>
<feature type="domain" description="Chorismate-utilising enzyme C-terminal" evidence="11">
    <location>
        <begin position="208"/>
        <end position="461"/>
    </location>
</feature>
<evidence type="ECO:0000313" key="13">
    <source>
        <dbReference type="EMBL" id="MDQ0479184.1"/>
    </source>
</evidence>
<dbReference type="Pfam" id="PF00425">
    <property type="entry name" value="Chorismate_bind"/>
    <property type="match status" value="1"/>
</dbReference>
<comment type="caution">
    <text evidence="13">The sequence shown here is derived from an EMBL/GenBank/DDBJ whole genome shotgun (WGS) entry which is preliminary data.</text>
</comment>
<evidence type="ECO:0000313" key="14">
    <source>
        <dbReference type="Proteomes" id="UP001224418"/>
    </source>
</evidence>
<evidence type="ECO:0000256" key="3">
    <source>
        <dbReference type="ARBA" id="ARBA00013139"/>
    </source>
</evidence>
<name>A0ABU0JSX6_HATLI</name>
<dbReference type="EMBL" id="JAUSWN010000006">
    <property type="protein sequence ID" value="MDQ0479184.1"/>
    <property type="molecule type" value="Genomic_DNA"/>
</dbReference>
<evidence type="ECO:0000256" key="9">
    <source>
        <dbReference type="ARBA" id="ARBA00025634"/>
    </source>
</evidence>
<keyword evidence="13" id="KW-0032">Aminotransferase</keyword>
<dbReference type="PANTHER" id="PTHR11236:SF48">
    <property type="entry name" value="ISOCHORISMATE SYNTHASE MENF"/>
    <property type="match status" value="1"/>
</dbReference>
<organism evidence="13 14">
    <name type="scientific">Hathewaya limosa</name>
    <name type="common">Clostridium limosum</name>
    <dbReference type="NCBI Taxonomy" id="1536"/>
    <lineage>
        <taxon>Bacteria</taxon>
        <taxon>Bacillati</taxon>
        <taxon>Bacillota</taxon>
        <taxon>Clostridia</taxon>
        <taxon>Eubacteriales</taxon>
        <taxon>Clostridiaceae</taxon>
        <taxon>Hathewaya</taxon>
    </lineage>
</organism>
<dbReference type="InterPro" id="IPR015890">
    <property type="entry name" value="Chorismate_C"/>
</dbReference>
<evidence type="ECO:0000256" key="10">
    <source>
        <dbReference type="ARBA" id="ARBA00047683"/>
    </source>
</evidence>
<evidence type="ECO:0000259" key="12">
    <source>
        <dbReference type="Pfam" id="PF04715"/>
    </source>
</evidence>
<accession>A0ABU0JSX6</accession>
<comment type="catalytic activity">
    <reaction evidence="10">
        <text>chorismate + L-glutamine = anthranilate + pyruvate + L-glutamate + H(+)</text>
        <dbReference type="Rhea" id="RHEA:21732"/>
        <dbReference type="ChEBI" id="CHEBI:15361"/>
        <dbReference type="ChEBI" id="CHEBI:15378"/>
        <dbReference type="ChEBI" id="CHEBI:16567"/>
        <dbReference type="ChEBI" id="CHEBI:29748"/>
        <dbReference type="ChEBI" id="CHEBI:29985"/>
        <dbReference type="ChEBI" id="CHEBI:58359"/>
        <dbReference type="EC" id="4.1.3.27"/>
    </reaction>
</comment>
<dbReference type="PRINTS" id="PR00095">
    <property type="entry name" value="ANTSNTHASEI"/>
</dbReference>
<evidence type="ECO:0000256" key="5">
    <source>
        <dbReference type="ARBA" id="ARBA00022679"/>
    </source>
</evidence>
<evidence type="ECO:0000256" key="8">
    <source>
        <dbReference type="ARBA" id="ARBA00023239"/>
    </source>
</evidence>
<dbReference type="PANTHER" id="PTHR11236">
    <property type="entry name" value="AMINOBENZOATE/ANTHRANILATE SYNTHASE"/>
    <property type="match status" value="1"/>
</dbReference>
<proteinExistence type="predicted"/>
<keyword evidence="14" id="KW-1185">Reference proteome</keyword>
<dbReference type="EC" id="2.6.1.85" evidence="3"/>
<dbReference type="InterPro" id="IPR005801">
    <property type="entry name" value="ADC_synthase"/>
</dbReference>
<protein>
    <recommendedName>
        <fullName evidence="4">Anthranilate synthase component 1</fullName>
        <ecNumber evidence="3">2.6.1.85</ecNumber>
    </recommendedName>
</protein>
<dbReference type="SUPFAM" id="SSF56322">
    <property type="entry name" value="ADC synthase"/>
    <property type="match status" value="1"/>
</dbReference>
<keyword evidence="7" id="KW-0460">Magnesium</keyword>
<dbReference type="Gene3D" id="3.60.120.10">
    <property type="entry name" value="Anthranilate synthase"/>
    <property type="match status" value="1"/>
</dbReference>
<dbReference type="Proteomes" id="UP001224418">
    <property type="component" value="Unassembled WGS sequence"/>
</dbReference>
<dbReference type="Pfam" id="PF04715">
    <property type="entry name" value="Anth_synt_I_N"/>
    <property type="match status" value="1"/>
</dbReference>
<comment type="subunit">
    <text evidence="2">Heterotetramer consisting of two non-identical subunits: a beta subunit (TrpG) and a large alpha subunit (TrpE).</text>
</comment>
<evidence type="ECO:0000256" key="7">
    <source>
        <dbReference type="ARBA" id="ARBA00022842"/>
    </source>
</evidence>
<comment type="cofactor">
    <cofactor evidence="1">
        <name>Mg(2+)</name>
        <dbReference type="ChEBI" id="CHEBI:18420"/>
    </cofactor>
</comment>
<dbReference type="InterPro" id="IPR005802">
    <property type="entry name" value="ADC_synth_comp_1"/>
</dbReference>
<evidence type="ECO:0000256" key="1">
    <source>
        <dbReference type="ARBA" id="ARBA00001946"/>
    </source>
</evidence>
<evidence type="ECO:0000256" key="6">
    <source>
        <dbReference type="ARBA" id="ARBA00022723"/>
    </source>
</evidence>
<dbReference type="InterPro" id="IPR006805">
    <property type="entry name" value="Anth_synth_I_N"/>
</dbReference>
<gene>
    <name evidence="13" type="ORF">QOZ93_000924</name>
</gene>
<evidence type="ECO:0000259" key="11">
    <source>
        <dbReference type="Pfam" id="PF00425"/>
    </source>
</evidence>
<keyword evidence="6" id="KW-0479">Metal-binding</keyword>
<dbReference type="GO" id="GO:0046820">
    <property type="term" value="F:4-amino-4-deoxychorismate synthase activity"/>
    <property type="evidence" value="ECO:0007669"/>
    <property type="project" value="UniProtKB-EC"/>
</dbReference>
<dbReference type="InterPro" id="IPR019999">
    <property type="entry name" value="Anth_synth_I-like"/>
</dbReference>
<reference evidence="13 14" key="1">
    <citation type="submission" date="2023-07" db="EMBL/GenBank/DDBJ databases">
        <title>Genomic Encyclopedia of Type Strains, Phase IV (KMG-IV): sequencing the most valuable type-strain genomes for metagenomic binning, comparative biology and taxonomic classification.</title>
        <authorList>
            <person name="Goeker M."/>
        </authorList>
    </citation>
    <scope>NUCLEOTIDE SEQUENCE [LARGE SCALE GENOMIC DNA]</scope>
    <source>
        <strain evidence="13 14">DSM 1400</strain>
    </source>
</reference>
<evidence type="ECO:0000256" key="4">
    <source>
        <dbReference type="ARBA" id="ARBA00020653"/>
    </source>
</evidence>
<comment type="function">
    <text evidence="9">Part of a heterotetrameric complex that catalyzes the two-step biosynthesis of anthranilate, an intermediate in the biosynthesis of L-tryptophan. In the first step, the glutamine-binding beta subunit (TrpG) of anthranilate synthase (AS) provides the glutamine amidotransferase activity which generates ammonia as a substrate that, along with chorismate, is used in the second step, catalyzed by the large alpha subunit of AS (TrpE) to produce anthranilate. In the absence of TrpG, TrpE can synthesize anthranilate directly from chorismate and high concentrations of ammonia.</text>
</comment>
<evidence type="ECO:0000256" key="2">
    <source>
        <dbReference type="ARBA" id="ARBA00011575"/>
    </source>
</evidence>
<sequence length="471" mass="54355">MLLKEIKTKLSIDLIYNLMKSDNDESAFLYSSLQTKQLGEYSFIGINSFLKIEGFKGKYFFNGEEEKGDFFKALKSILKKYKVENYTHMPFISGGIGYLSYDLGRTLEIFDDTAKENVDIPLGCFNFYDNLIIFDHIENKTYISSLGILEEEQESLKEIKNKISSYEKSYFNKLDVFENVILDNKKPQNIELTTEKLINEGFKSNFKKDEYKETIDKVKKYIEEGHIYITNLTQQFVKSTDKDPYEVYKDLMELSPAPFSAYLDFKNFKIISSSPERFIQINNGKVITRPIKGTRPRGNSIKEDENNKKELINSEKDKSELLMIVDLERNDLSKVCKQHTVNVTELFKIEEYSTVFHLVSNIEGKLREDNDMIDCIKATFPGGSITGAPKIRSMEIIEELEKVKRNIYTGALGYISFHDTCDLNIIIRTILQKNNKAYFGVGGGITCESESQFEYEETLHKAKAMVEALIK</sequence>
<feature type="domain" description="Anthranilate synthase component I N-terminal" evidence="12">
    <location>
        <begin position="23"/>
        <end position="143"/>
    </location>
</feature>
<dbReference type="RefSeq" id="WP_422723867.1">
    <property type="nucleotide sequence ID" value="NZ_BAAACJ010000012.1"/>
</dbReference>
<keyword evidence="5 13" id="KW-0808">Transferase</keyword>